<protein>
    <recommendedName>
        <fullName evidence="4">GTP cyclohydrolase 1 type 2 homolog</fullName>
    </recommendedName>
</protein>
<evidence type="ECO:0000256" key="2">
    <source>
        <dbReference type="ARBA" id="ARBA00022723"/>
    </source>
</evidence>
<dbReference type="Pfam" id="PF01784">
    <property type="entry name" value="DUF34_NIF3"/>
    <property type="match status" value="1"/>
</dbReference>
<dbReference type="SUPFAM" id="SSF102705">
    <property type="entry name" value="NIF3 (NGG1p interacting factor 3)-like"/>
    <property type="match status" value="1"/>
</dbReference>
<organism evidence="3">
    <name type="scientific">marine sediment metagenome</name>
    <dbReference type="NCBI Taxonomy" id="412755"/>
    <lineage>
        <taxon>unclassified sequences</taxon>
        <taxon>metagenomes</taxon>
        <taxon>ecological metagenomes</taxon>
    </lineage>
</organism>
<dbReference type="InterPro" id="IPR036069">
    <property type="entry name" value="DUF34/NIF3_sf"/>
</dbReference>
<dbReference type="GO" id="GO:0005737">
    <property type="term" value="C:cytoplasm"/>
    <property type="evidence" value="ECO:0007669"/>
    <property type="project" value="TreeGrafter"/>
</dbReference>
<comment type="similarity">
    <text evidence="1">Belongs to the GTP cyclohydrolase I type 2/NIF3 family.</text>
</comment>
<name>X1HRX3_9ZZZZ</name>
<evidence type="ECO:0000256" key="1">
    <source>
        <dbReference type="ARBA" id="ARBA00006964"/>
    </source>
</evidence>
<dbReference type="PANTHER" id="PTHR13799">
    <property type="entry name" value="NGG1 INTERACTING FACTOR 3"/>
    <property type="match status" value="1"/>
</dbReference>
<evidence type="ECO:0008006" key="4">
    <source>
        <dbReference type="Google" id="ProtNLM"/>
    </source>
</evidence>
<accession>X1HRX3</accession>
<sequence>FALCTGGGSSLLEQVSNKYVDLYITGDINHHIALRAKELGLNVLDIEHFETEKFFVEALYDKLVEFKIPKKILFKSKKIKSPYQLL</sequence>
<dbReference type="AlphaFoldDB" id="X1HRX3"/>
<reference evidence="3" key="1">
    <citation type="journal article" date="2014" name="Front. Microbiol.">
        <title>High frequency of phylogenetically diverse reductive dehalogenase-homologous genes in deep subseafloor sedimentary metagenomes.</title>
        <authorList>
            <person name="Kawai M."/>
            <person name="Futagami T."/>
            <person name="Toyoda A."/>
            <person name="Takaki Y."/>
            <person name="Nishi S."/>
            <person name="Hori S."/>
            <person name="Arai W."/>
            <person name="Tsubouchi T."/>
            <person name="Morono Y."/>
            <person name="Uchiyama I."/>
            <person name="Ito T."/>
            <person name="Fujiyama A."/>
            <person name="Inagaki F."/>
            <person name="Takami H."/>
        </authorList>
    </citation>
    <scope>NUCLEOTIDE SEQUENCE</scope>
    <source>
        <strain evidence="3">Expedition CK06-06</strain>
    </source>
</reference>
<feature type="non-terminal residue" evidence="3">
    <location>
        <position position="1"/>
    </location>
</feature>
<dbReference type="PANTHER" id="PTHR13799:SF14">
    <property type="entry name" value="GTP CYCLOHYDROLASE 1 TYPE 2 HOMOLOG"/>
    <property type="match status" value="1"/>
</dbReference>
<evidence type="ECO:0000313" key="3">
    <source>
        <dbReference type="EMBL" id="GAH72906.1"/>
    </source>
</evidence>
<dbReference type="EMBL" id="BARU01031279">
    <property type="protein sequence ID" value="GAH72906.1"/>
    <property type="molecule type" value="Genomic_DNA"/>
</dbReference>
<proteinExistence type="inferred from homology"/>
<keyword evidence="2" id="KW-0479">Metal-binding</keyword>
<gene>
    <name evidence="3" type="ORF">S03H2_49501</name>
</gene>
<comment type="caution">
    <text evidence="3">The sequence shown here is derived from an EMBL/GenBank/DDBJ whole genome shotgun (WGS) entry which is preliminary data.</text>
</comment>
<dbReference type="GO" id="GO:0046872">
    <property type="term" value="F:metal ion binding"/>
    <property type="evidence" value="ECO:0007669"/>
    <property type="project" value="UniProtKB-KW"/>
</dbReference>
<dbReference type="InterPro" id="IPR002678">
    <property type="entry name" value="DUF34/NIF3"/>
</dbReference>
<dbReference type="Gene3D" id="3.40.1390.30">
    <property type="entry name" value="NIF3 (NGG1p interacting factor 3)-like"/>
    <property type="match status" value="2"/>
</dbReference>